<dbReference type="Gene3D" id="1.10.1790.10">
    <property type="entry name" value="PRD domain"/>
    <property type="match status" value="1"/>
</dbReference>
<organism evidence="7 8">
    <name type="scientific">Massilicoli timonensis</name>
    <dbReference type="NCBI Taxonomy" id="2015901"/>
    <lineage>
        <taxon>Bacteria</taxon>
        <taxon>Bacillati</taxon>
        <taxon>Bacillota</taxon>
        <taxon>Erysipelotrichia</taxon>
        <taxon>Erysipelotrichales</taxon>
        <taxon>Erysipelotrichaceae</taxon>
        <taxon>Massilicoli</taxon>
    </lineage>
</organism>
<feature type="domain" description="Sigma-54 factor interaction" evidence="4">
    <location>
        <begin position="116"/>
        <end position="324"/>
    </location>
</feature>
<evidence type="ECO:0000259" key="6">
    <source>
        <dbReference type="PROSITE" id="PS51372"/>
    </source>
</evidence>
<dbReference type="PANTHER" id="PTHR32071">
    <property type="entry name" value="TRANSCRIPTIONAL REGULATORY PROTEIN"/>
    <property type="match status" value="1"/>
</dbReference>
<dbReference type="InterPro" id="IPR027417">
    <property type="entry name" value="P-loop_NTPase"/>
</dbReference>
<keyword evidence="2" id="KW-0547">Nucleotide-binding</keyword>
<dbReference type="SUPFAM" id="SSF52540">
    <property type="entry name" value="P-loop containing nucleoside triphosphate hydrolases"/>
    <property type="match status" value="1"/>
</dbReference>
<dbReference type="InterPro" id="IPR004701">
    <property type="entry name" value="PTS_EIIA_man-typ"/>
</dbReference>
<feature type="domain" description="PTS EIIA type-4" evidence="5">
    <location>
        <begin position="539"/>
        <end position="681"/>
    </location>
</feature>
<keyword evidence="1" id="KW-0808">Transferase</keyword>
<dbReference type="InterPro" id="IPR011608">
    <property type="entry name" value="PRD"/>
</dbReference>
<reference evidence="7 8" key="1">
    <citation type="submission" date="2022-06" db="EMBL/GenBank/DDBJ databases">
        <title>Isolation of gut microbiota from human fecal samples.</title>
        <authorList>
            <person name="Pamer E.G."/>
            <person name="Barat B."/>
            <person name="Waligurski E."/>
            <person name="Medina S."/>
            <person name="Paddock L."/>
            <person name="Mostad J."/>
        </authorList>
    </citation>
    <scope>NUCLEOTIDE SEQUENCE [LARGE SCALE GENOMIC DNA]</scope>
    <source>
        <strain evidence="7 8">DFI.6.1</strain>
    </source>
</reference>
<comment type="caution">
    <text evidence="7">The sequence shown here is derived from an EMBL/GenBank/DDBJ whole genome shotgun (WGS) entry which is preliminary data.</text>
</comment>
<dbReference type="Proteomes" id="UP001524435">
    <property type="component" value="Unassembled WGS sequence"/>
</dbReference>
<evidence type="ECO:0000259" key="5">
    <source>
        <dbReference type="PROSITE" id="PS51096"/>
    </source>
</evidence>
<keyword evidence="8" id="KW-1185">Reference proteome</keyword>
<gene>
    <name evidence="7" type="ORF">NE663_06225</name>
</gene>
<dbReference type="Pfam" id="PF03610">
    <property type="entry name" value="EIIA-man"/>
    <property type="match status" value="1"/>
</dbReference>
<dbReference type="EMBL" id="JANGCH010000007">
    <property type="protein sequence ID" value="MCQ5121857.1"/>
    <property type="molecule type" value="Genomic_DNA"/>
</dbReference>
<dbReference type="Pfam" id="PF14532">
    <property type="entry name" value="Sigma54_activ_2"/>
    <property type="match status" value="1"/>
</dbReference>
<dbReference type="Gene3D" id="3.40.50.510">
    <property type="entry name" value="Phosphotransferase system, mannose-type IIA component"/>
    <property type="match status" value="1"/>
</dbReference>
<proteinExistence type="predicted"/>
<name>A0ABT1SKV0_9FIRM</name>
<dbReference type="Gene3D" id="3.40.50.300">
    <property type="entry name" value="P-loop containing nucleotide triphosphate hydrolases"/>
    <property type="match status" value="1"/>
</dbReference>
<feature type="domain" description="PRD" evidence="6">
    <location>
        <begin position="428"/>
        <end position="538"/>
    </location>
</feature>
<dbReference type="PROSITE" id="PS51372">
    <property type="entry name" value="PRD_2"/>
    <property type="match status" value="2"/>
</dbReference>
<dbReference type="InterPro" id="IPR036662">
    <property type="entry name" value="PTS_EIIA_man-typ_sf"/>
</dbReference>
<evidence type="ECO:0000256" key="1">
    <source>
        <dbReference type="ARBA" id="ARBA00022679"/>
    </source>
</evidence>
<evidence type="ECO:0000313" key="7">
    <source>
        <dbReference type="EMBL" id="MCQ5121857.1"/>
    </source>
</evidence>
<dbReference type="SUPFAM" id="SSF63520">
    <property type="entry name" value="PTS-regulatory domain, PRD"/>
    <property type="match status" value="1"/>
</dbReference>
<feature type="domain" description="PRD" evidence="6">
    <location>
        <begin position="793"/>
        <end position="893"/>
    </location>
</feature>
<evidence type="ECO:0000256" key="2">
    <source>
        <dbReference type="ARBA" id="ARBA00022741"/>
    </source>
</evidence>
<evidence type="ECO:0000313" key="8">
    <source>
        <dbReference type="Proteomes" id="UP001524435"/>
    </source>
</evidence>
<accession>A0ABT1SKV0</accession>
<dbReference type="PROSITE" id="PS50045">
    <property type="entry name" value="SIGMA54_INTERACT_4"/>
    <property type="match status" value="1"/>
</dbReference>
<evidence type="ECO:0000256" key="3">
    <source>
        <dbReference type="ARBA" id="ARBA00022840"/>
    </source>
</evidence>
<dbReference type="InterPro" id="IPR036634">
    <property type="entry name" value="PRD_sf"/>
</dbReference>
<dbReference type="SUPFAM" id="SSF53062">
    <property type="entry name" value="PTS system fructose IIA component-like"/>
    <property type="match status" value="1"/>
</dbReference>
<dbReference type="InterPro" id="IPR002078">
    <property type="entry name" value="Sigma_54_int"/>
</dbReference>
<dbReference type="PROSITE" id="PS51096">
    <property type="entry name" value="PTS_EIIA_TYPE_4"/>
    <property type="match status" value="1"/>
</dbReference>
<dbReference type="PANTHER" id="PTHR32071:SF38">
    <property type="entry name" value="PSP OPERON TRANSCRIPTIONAL ACTIVATOR"/>
    <property type="match status" value="1"/>
</dbReference>
<sequence>MAHVYAEKEQKTIEAIHQIVITCSKQYCEQGVLTCTAQSVKEQLYISRSLASLYLNHLTKEGKIIKIISRPVYFLDRQTIETGLSMRFSKTVFEDVDEFSALLRDQNGKKNDFLKLIGHSTSLKYCVHQCVMAINYPPNGLPLLLCGQKGSGRQLMARCMYEYALSNHIIDANASFFSVSCQKGDHSKKMIQDSLKEQEGFVYISEIECLKKEDQSALIAILHHCQIEARKDKASCRFVLSTTQPLESIDKELLDVIPVQVQIPDLESRFLSDKRDLLLHFLKKEEQQLQCRLYLNPLSFGALLKYHYEENIDQLKSIVRWTCANAAADRNDSGIVTIKPLDLPASIVRTLSVKNMMEEKEAGVYFPLAHFYEERTEAKANAYAQALFDDYAAYVRGAMRFDEFLYRASNETNSYFDYHIYKIRCQSEELKTLETMVSHIVRQIAETYQIYLSANFSIVLSRILYMLMMSDQSAESRQDKERAKEIYTLFDRRLEKEMMIAKELRQTIKSLLDLSIDDVNMLFICIYISFYNKKIDTSRITGVILSHGYSTASSITDAVNRMLGKHVFEAIDMPLDTSVESIVSPLRKFVQQKSAQQVLLLVDMGSLEDIGSSLSEIANLNIGVLNNISTKVALSAGMKILQNQDLRTILKEVCEESQISYQLIKSNRKRKAIVFSAENGIEATKRVIDLFVKSLPNKMDLDFLYFAYEDLDHSAQCEVLLQEHEVLLLIGSLNPMLEGIPFIALEDIIANENISLVNSILSEYLDSAGIKQFNKNLVKNFALLNIIGYLTILNPEKLLNAVESSIYKLQQHLQLTFSNRLIIGLNMHISCLIERLVTNTEKEKEKVEQTTKFMAFVQVFQESFDELQQLYKVVIPDHEIGYVYRYIQEELTI</sequence>
<protein>
    <submittedName>
        <fullName evidence="7">PRD domain-containing protein</fullName>
    </submittedName>
</protein>
<keyword evidence="3" id="KW-0067">ATP-binding</keyword>
<evidence type="ECO:0000259" key="4">
    <source>
        <dbReference type="PROSITE" id="PS50045"/>
    </source>
</evidence>
<dbReference type="Pfam" id="PF00874">
    <property type="entry name" value="PRD"/>
    <property type="match status" value="1"/>
</dbReference>
<dbReference type="RefSeq" id="WP_102266211.1">
    <property type="nucleotide sequence ID" value="NZ_JANGCH010000007.1"/>
</dbReference>